<feature type="region of interest" description="Disordered" evidence="1">
    <location>
        <begin position="169"/>
        <end position="204"/>
    </location>
</feature>
<sequence length="204" mass="23284">MPWIMNGCGGDTDDDKCYFSNSEERRCELGQDGQMRCEVLKRVWRHCPGKPPEQVKVEQSEMTGDAAEGILGDLSPFSSFFNGRDDSSARSHGSLSIFSEENDPFRRDGGGWSFFGGRDEPSSRRDYSVWFEIPRLRRHDSERRGHEEHDGFAKFIEGLEQPMLKLLEKFRPTDPGSSERPRLPRSLLDSTEPKAPINIKVDEV</sequence>
<evidence type="ECO:0000256" key="1">
    <source>
        <dbReference type="SAM" id="MobiDB-lite"/>
    </source>
</evidence>
<evidence type="ECO:0000313" key="2">
    <source>
        <dbReference type="EMBL" id="CAE0755504.1"/>
    </source>
</evidence>
<gene>
    <name evidence="2" type="ORF">PCAR00345_LOCUS8091</name>
    <name evidence="3" type="ORF">PCAR00345_LOCUS8092</name>
</gene>
<reference evidence="2" key="1">
    <citation type="submission" date="2021-01" db="EMBL/GenBank/DDBJ databases">
        <authorList>
            <person name="Corre E."/>
            <person name="Pelletier E."/>
            <person name="Niang G."/>
            <person name="Scheremetjew M."/>
            <person name="Finn R."/>
            <person name="Kale V."/>
            <person name="Holt S."/>
            <person name="Cochrane G."/>
            <person name="Meng A."/>
            <person name="Brown T."/>
            <person name="Cohen L."/>
        </authorList>
    </citation>
    <scope>NUCLEOTIDE SEQUENCE</scope>
    <source>
        <strain evidence="2">CCMP645</strain>
    </source>
</reference>
<evidence type="ECO:0000313" key="3">
    <source>
        <dbReference type="EMBL" id="CAE0755505.1"/>
    </source>
</evidence>
<name>A0A6S9SX69_CHRCT</name>
<dbReference type="EMBL" id="HBIZ01013348">
    <property type="protein sequence ID" value="CAE0755504.1"/>
    <property type="molecule type" value="Transcribed_RNA"/>
</dbReference>
<proteinExistence type="predicted"/>
<feature type="compositionally biased region" description="Basic and acidic residues" evidence="1">
    <location>
        <begin position="169"/>
        <end position="182"/>
    </location>
</feature>
<accession>A0A6S9SX69</accession>
<organism evidence="2">
    <name type="scientific">Chrysotila carterae</name>
    <name type="common">Marine alga</name>
    <name type="synonym">Syracosphaera carterae</name>
    <dbReference type="NCBI Taxonomy" id="13221"/>
    <lineage>
        <taxon>Eukaryota</taxon>
        <taxon>Haptista</taxon>
        <taxon>Haptophyta</taxon>
        <taxon>Prymnesiophyceae</taxon>
        <taxon>Isochrysidales</taxon>
        <taxon>Isochrysidaceae</taxon>
        <taxon>Chrysotila</taxon>
    </lineage>
</organism>
<dbReference type="EMBL" id="HBIZ01013349">
    <property type="protein sequence ID" value="CAE0755505.1"/>
    <property type="molecule type" value="Transcribed_RNA"/>
</dbReference>
<dbReference type="AlphaFoldDB" id="A0A6S9SX69"/>
<protein>
    <submittedName>
        <fullName evidence="2">Uncharacterized protein</fullName>
    </submittedName>
</protein>